<dbReference type="SUPFAM" id="SSF53850">
    <property type="entry name" value="Periplasmic binding protein-like II"/>
    <property type="match status" value="1"/>
</dbReference>
<dbReference type="CDD" id="cd13670">
    <property type="entry name" value="PBP2_TRAP_Tp0957_like"/>
    <property type="match status" value="1"/>
</dbReference>
<comment type="caution">
    <text evidence="2">The sequence shown here is derived from an EMBL/GenBank/DDBJ whole genome shotgun (WGS) entry which is preliminary data.</text>
</comment>
<dbReference type="InterPro" id="IPR018389">
    <property type="entry name" value="DctP_fam"/>
</dbReference>
<dbReference type="Gene3D" id="3.40.190.170">
    <property type="entry name" value="Bacterial extracellular solute-binding protein, family 7"/>
    <property type="match status" value="1"/>
</dbReference>
<feature type="non-terminal residue" evidence="2">
    <location>
        <position position="1"/>
    </location>
</feature>
<reference evidence="2" key="1">
    <citation type="submission" date="2020-05" db="EMBL/GenBank/DDBJ databases">
        <title>Sulfur intermediates as new biogeochemical hubs in an aquatic model microbial ecosystem.</title>
        <authorList>
            <person name="Vigneron A."/>
        </authorList>
    </citation>
    <scope>NUCLEOTIDE SEQUENCE</scope>
    <source>
        <strain evidence="2">Bin.250</strain>
    </source>
</reference>
<name>A0A972VZH0_9GAMM</name>
<evidence type="ECO:0000256" key="1">
    <source>
        <dbReference type="ARBA" id="ARBA00022729"/>
    </source>
</evidence>
<dbReference type="GO" id="GO:0055085">
    <property type="term" value="P:transmembrane transport"/>
    <property type="evidence" value="ECO:0007669"/>
    <property type="project" value="InterPro"/>
</dbReference>
<evidence type="ECO:0000313" key="3">
    <source>
        <dbReference type="Proteomes" id="UP000754644"/>
    </source>
</evidence>
<dbReference type="Proteomes" id="UP000754644">
    <property type="component" value="Unassembled WGS sequence"/>
</dbReference>
<dbReference type="InterPro" id="IPR038404">
    <property type="entry name" value="TRAP_DctP_sf"/>
</dbReference>
<evidence type="ECO:0000313" key="2">
    <source>
        <dbReference type="EMBL" id="NQV66204.1"/>
    </source>
</evidence>
<dbReference type="Pfam" id="PF03480">
    <property type="entry name" value="DctP"/>
    <property type="match status" value="1"/>
</dbReference>
<dbReference type="AlphaFoldDB" id="A0A972VZH0"/>
<gene>
    <name evidence="2" type="primary">dctP</name>
    <name evidence="2" type="ORF">HQ497_12655</name>
</gene>
<dbReference type="PANTHER" id="PTHR33376:SF5">
    <property type="entry name" value="EXTRACYTOPLASMIC SOLUTE RECEPTOR PROTEIN"/>
    <property type="match status" value="1"/>
</dbReference>
<proteinExistence type="predicted"/>
<protein>
    <submittedName>
        <fullName evidence="2">TRAP transporter substrate-binding protein DctP</fullName>
    </submittedName>
</protein>
<sequence>FKIATVSPDGLGWMKKLRDGTKEIQTRTEDRVKFKIYPGGVQGDDFTVLRKMRIGQLQGGAVAASSLTRFYPDLQIYNLPLQFRNQGEVDYVRARMDERIISGLDAGGMVSFSLAETGFAFILTSEPVTGLEDLKKVKAWVPDGDPIAAKLIQAFGISPIPLGLPDVLAGLQTGLIDAVAVPPIVALALQWHNHVKYVTRLPLMYIYSMMAIDKKAFETISPADQVVVREVLNRVFSEVDADNRRDNVKAYNALLAQGIQEVAPSAEQLVAWRAQADQSVVEISGDGISQASLDLFQQYLREYRQLDQSSAAQ</sequence>
<dbReference type="NCBIfam" id="NF037995">
    <property type="entry name" value="TRAP_S1"/>
    <property type="match status" value="1"/>
</dbReference>
<dbReference type="EMBL" id="JABMOJ010000477">
    <property type="protein sequence ID" value="NQV66204.1"/>
    <property type="molecule type" value="Genomic_DNA"/>
</dbReference>
<keyword evidence="1" id="KW-0732">Signal</keyword>
<accession>A0A972VZH0</accession>
<dbReference type="PANTHER" id="PTHR33376">
    <property type="match status" value="1"/>
</dbReference>
<organism evidence="2 3">
    <name type="scientific">SAR86 cluster bacterium</name>
    <dbReference type="NCBI Taxonomy" id="2030880"/>
    <lineage>
        <taxon>Bacteria</taxon>
        <taxon>Pseudomonadati</taxon>
        <taxon>Pseudomonadota</taxon>
        <taxon>Gammaproteobacteria</taxon>
        <taxon>SAR86 cluster</taxon>
    </lineage>
</organism>